<evidence type="ECO:0000256" key="1">
    <source>
        <dbReference type="SAM" id="MobiDB-lite"/>
    </source>
</evidence>
<protein>
    <submittedName>
        <fullName evidence="2">Uncharacterized protein</fullName>
    </submittedName>
</protein>
<evidence type="ECO:0000313" key="5">
    <source>
        <dbReference type="Proteomes" id="UP000494256"/>
    </source>
</evidence>
<accession>A0A8S0YSM0</accession>
<dbReference type="OrthoDB" id="7468471at2759"/>
<reference evidence="4 5" key="1">
    <citation type="submission" date="2020-04" db="EMBL/GenBank/DDBJ databases">
        <authorList>
            <person name="Wallbank WR R."/>
            <person name="Pardo Diaz C."/>
            <person name="Kozak K."/>
            <person name="Martin S."/>
            <person name="Jiggins C."/>
            <person name="Moest M."/>
            <person name="Warren A I."/>
            <person name="Byers J.R.P. K."/>
            <person name="Montejo-Kovacevich G."/>
            <person name="Yen C E."/>
        </authorList>
    </citation>
    <scope>NUCLEOTIDE SEQUENCE [LARGE SCALE GENOMIC DNA]</scope>
</reference>
<organism evidence="2 5">
    <name type="scientific">Arctia plantaginis</name>
    <name type="common">Wood tiger moth</name>
    <name type="synonym">Phalaena plantaginis</name>
    <dbReference type="NCBI Taxonomy" id="874455"/>
    <lineage>
        <taxon>Eukaryota</taxon>
        <taxon>Metazoa</taxon>
        <taxon>Ecdysozoa</taxon>
        <taxon>Arthropoda</taxon>
        <taxon>Hexapoda</taxon>
        <taxon>Insecta</taxon>
        <taxon>Pterygota</taxon>
        <taxon>Neoptera</taxon>
        <taxon>Endopterygota</taxon>
        <taxon>Lepidoptera</taxon>
        <taxon>Glossata</taxon>
        <taxon>Ditrysia</taxon>
        <taxon>Noctuoidea</taxon>
        <taxon>Erebidae</taxon>
        <taxon>Arctiinae</taxon>
        <taxon>Arctia</taxon>
    </lineage>
</organism>
<dbReference type="Proteomes" id="UP000494256">
    <property type="component" value="Unassembled WGS sequence"/>
</dbReference>
<dbReference type="Proteomes" id="UP000494106">
    <property type="component" value="Unassembled WGS sequence"/>
</dbReference>
<gene>
    <name evidence="3" type="ORF">APLA_LOCUS7685</name>
    <name evidence="2" type="ORF">APLA_LOCUS833</name>
</gene>
<keyword evidence="4" id="KW-1185">Reference proteome</keyword>
<sequence length="104" mass="11178">MSECHDEDSAVKDDIQTDSNDDTVVENSCCEVAEEPSANTSKDDETSAINKETLSSEVDEKGELYGAKATLSWTLEGSQFKVSWSLPEGTTSPADYVALCCTGE</sequence>
<dbReference type="EMBL" id="CADEBD010000045">
    <property type="protein sequence ID" value="CAB3221442.1"/>
    <property type="molecule type" value="Genomic_DNA"/>
</dbReference>
<comment type="caution">
    <text evidence="2">The sequence shown here is derived from an EMBL/GenBank/DDBJ whole genome shotgun (WGS) entry which is preliminary data.</text>
</comment>
<evidence type="ECO:0000313" key="4">
    <source>
        <dbReference type="Proteomes" id="UP000494106"/>
    </source>
</evidence>
<evidence type="ECO:0000313" key="2">
    <source>
        <dbReference type="EMBL" id="CAB3221442.1"/>
    </source>
</evidence>
<dbReference type="EMBL" id="CADEBC010000502">
    <property type="protein sequence ID" value="CAB3239159.1"/>
    <property type="molecule type" value="Genomic_DNA"/>
</dbReference>
<evidence type="ECO:0000313" key="3">
    <source>
        <dbReference type="EMBL" id="CAB3239159.1"/>
    </source>
</evidence>
<name>A0A8S0YSM0_ARCPL</name>
<proteinExistence type="predicted"/>
<dbReference type="AlphaFoldDB" id="A0A8S0YSM0"/>
<feature type="region of interest" description="Disordered" evidence="1">
    <location>
        <begin position="1"/>
        <end position="55"/>
    </location>
</feature>